<reference evidence="17" key="3">
    <citation type="journal article" date="2018" name="Algal Res.">
        <title>Characterization of plant carbon substrate utilization by Auxenochlorella protothecoides.</title>
        <authorList>
            <person name="Vogler B.W."/>
            <person name="Starkenburg S.R."/>
            <person name="Sudasinghe N."/>
            <person name="Schambach J.Y."/>
            <person name="Rollin J.A."/>
            <person name="Pattathil S."/>
            <person name="Barry A.N."/>
        </authorList>
    </citation>
    <scope>NUCLEOTIDE SEQUENCE [LARGE SCALE GENOMIC DNA]</scope>
    <source>
        <strain evidence="17">UTEX 25</strain>
    </source>
</reference>
<evidence type="ECO:0000259" key="11">
    <source>
        <dbReference type="Pfam" id="PF06419"/>
    </source>
</evidence>
<evidence type="ECO:0000313" key="14">
    <source>
        <dbReference type="EMBL" id="KFM28803.1"/>
    </source>
</evidence>
<evidence type="ECO:0000256" key="2">
    <source>
        <dbReference type="ARBA" id="ARBA00011023"/>
    </source>
</evidence>
<dbReference type="GO" id="GO:0006891">
    <property type="term" value="P:intra-Golgi vesicle-mediated transport"/>
    <property type="evidence" value="ECO:0007669"/>
    <property type="project" value="UniProtKB-UniRule"/>
</dbReference>
<dbReference type="PANTHER" id="PTHR21506">
    <property type="entry name" value="COMPONENT OF OLIGOMERIC GOLGI COMPLEX 6"/>
    <property type="match status" value="1"/>
</dbReference>
<evidence type="ECO:0000313" key="17">
    <source>
        <dbReference type="Proteomes" id="UP000279271"/>
    </source>
</evidence>
<dbReference type="Pfam" id="PF20653">
    <property type="entry name" value="COG6_C"/>
    <property type="match status" value="1"/>
</dbReference>
<accession>A0A087SSU9</accession>
<dbReference type="EMBL" id="KL662182">
    <property type="protein sequence ID" value="KFM28803.1"/>
    <property type="molecule type" value="Genomic_DNA"/>
</dbReference>
<dbReference type="AlphaFoldDB" id="A0A087SSU9"/>
<keyword evidence="4 9" id="KW-0813">Transport</keyword>
<dbReference type="InterPro" id="IPR010490">
    <property type="entry name" value="COG6"/>
</dbReference>
<evidence type="ECO:0000256" key="5">
    <source>
        <dbReference type="ARBA" id="ARBA00022927"/>
    </source>
</evidence>
<dbReference type="GO" id="GO:0017119">
    <property type="term" value="C:Golgi transport complex"/>
    <property type="evidence" value="ECO:0007669"/>
    <property type="project" value="UniProtKB-UniRule"/>
</dbReference>
<keyword evidence="16" id="KW-1185">Reference proteome</keyword>
<dbReference type="eggNOG" id="KOG3758">
    <property type="taxonomic scope" value="Eukaryota"/>
</dbReference>
<evidence type="ECO:0000259" key="12">
    <source>
        <dbReference type="Pfam" id="PF20653"/>
    </source>
</evidence>
<comment type="subunit">
    <text evidence="9">Component of the conserved oligomeric Golgi complex.</text>
</comment>
<dbReference type="Pfam" id="PF06419">
    <property type="entry name" value="COG6_N"/>
    <property type="match status" value="1"/>
</dbReference>
<dbReference type="STRING" id="3075.A0A087SSU9"/>
<evidence type="ECO:0000256" key="1">
    <source>
        <dbReference type="ARBA" id="ARBA00004395"/>
    </source>
</evidence>
<evidence type="ECO:0000256" key="8">
    <source>
        <dbReference type="ARBA" id="ARBA00031348"/>
    </source>
</evidence>
<evidence type="ECO:0000313" key="15">
    <source>
        <dbReference type="EMBL" id="RMZ55169.1"/>
    </source>
</evidence>
<protein>
    <recommendedName>
        <fullName evidence="3 9">Conserved oligomeric Golgi complex subunit 6</fullName>
        <shortName evidence="9">COG complex subunit 6</shortName>
    </recommendedName>
    <alternativeName>
        <fullName evidence="8 9">Component of oligomeric Golgi complex 6</fullName>
    </alternativeName>
</protein>
<dbReference type="GO" id="GO:0015031">
    <property type="term" value="P:protein transport"/>
    <property type="evidence" value="ECO:0007669"/>
    <property type="project" value="UniProtKB-KW"/>
</dbReference>
<sequence length="688" mass="72548">MAVPATAPGISRKVKKILDTRTDTPDLRACLESLSDLYPENTPAARRGLRSTIDNSGLEAATAFLAGLEGVLGALDAVHAGLDGLGLACRAAQDTLATTRASSAGLLAEHRGLRHQLEAARQRSVSLALFLQEYQLSPAEQAVLTQGEDVGPDFFGALQHVRAIHDNCRALMCGQHQRAGLELMESMAGLQEVAYERLCRWVRRRAAGLAEADALEVDPGLARAVAALRDRPVLLAYCMDEVAHARHAGLFQRFIKALTQGPRPIEMQAGDTRRYVGDMLAWLHAALELEAEFLGSLFGDGEAAAGNAAGAGNDAAAGAAGQASGDREAAGGAPEATGAAATTDGTVPTLRRVLDKVFESTCRPLKVRLEQCLLSGPAPVLCFWVGQVLTFYLATVSKLLGPQSSLAETLSSVRALALRAFREQLRQRKDKSARYPLVPPKDLLPPQQLVKGAAMLAELVACHDAALDPASASAGADFEALLAAAAEPLLDSIERSSEALDPNASSRLDEGAHLDPSDRGIYLINCLALLLSQLEGAACAEGLAARIRLQLADHLSELVEAESARVLARCGLAEVAARIKLHQTGAGGDGTDATPLSQATGLSLPAVADALRVFFGRLSAPDVLPEFLKLQLPRAREELIHRVNVTVADAHASVYEALHSPASGYDPAEVAAAVKHTPAHVRTLLGIH</sequence>
<feature type="region of interest" description="Disordered" evidence="10">
    <location>
        <begin position="315"/>
        <end position="344"/>
    </location>
</feature>
<dbReference type="InterPro" id="IPR048369">
    <property type="entry name" value="COG6_C"/>
</dbReference>
<dbReference type="EMBL" id="GDKF01001283">
    <property type="protein sequence ID" value="JAT77339.1"/>
    <property type="molecule type" value="Transcribed_RNA"/>
</dbReference>
<dbReference type="SMART" id="SM01087">
    <property type="entry name" value="COG6"/>
    <property type="match status" value="1"/>
</dbReference>
<proteinExistence type="inferred from homology"/>
<dbReference type="GO" id="GO:0000139">
    <property type="term" value="C:Golgi membrane"/>
    <property type="evidence" value="ECO:0007669"/>
    <property type="project" value="UniProtKB-SubCell"/>
</dbReference>
<dbReference type="RefSeq" id="XP_011401850.1">
    <property type="nucleotide sequence ID" value="XM_011403548.1"/>
</dbReference>
<gene>
    <name evidence="15" type="ORF">APUTEX25_005447</name>
    <name evidence="14" type="ORF">F751_6324</name>
    <name evidence="13" type="ORF">g.38803</name>
</gene>
<evidence type="ECO:0000256" key="7">
    <source>
        <dbReference type="ARBA" id="ARBA00023136"/>
    </source>
</evidence>
<organism evidence="14 16">
    <name type="scientific">Auxenochlorella protothecoides</name>
    <name type="common">Green microalga</name>
    <name type="synonym">Chlorella protothecoides</name>
    <dbReference type="NCBI Taxonomy" id="3075"/>
    <lineage>
        <taxon>Eukaryota</taxon>
        <taxon>Viridiplantae</taxon>
        <taxon>Chlorophyta</taxon>
        <taxon>core chlorophytes</taxon>
        <taxon>Trebouxiophyceae</taxon>
        <taxon>Chlorellales</taxon>
        <taxon>Chlorellaceae</taxon>
        <taxon>Auxenochlorella</taxon>
    </lineage>
</organism>
<evidence type="ECO:0000256" key="10">
    <source>
        <dbReference type="SAM" id="MobiDB-lite"/>
    </source>
</evidence>
<keyword evidence="6 9" id="KW-0333">Golgi apparatus</keyword>
<feature type="domain" description="Conserved oligomeric complex COG6 N-terminal" evidence="11">
    <location>
        <begin position="34"/>
        <end position="146"/>
    </location>
</feature>
<evidence type="ECO:0000313" key="13">
    <source>
        <dbReference type="EMBL" id="JAT77339.1"/>
    </source>
</evidence>
<evidence type="ECO:0000256" key="9">
    <source>
        <dbReference type="RuleBase" id="RU365075"/>
    </source>
</evidence>
<evidence type="ECO:0000256" key="6">
    <source>
        <dbReference type="ARBA" id="ARBA00023034"/>
    </source>
</evidence>
<comment type="subcellular location">
    <subcellularLocation>
        <location evidence="1 9">Golgi apparatus membrane</location>
        <topology evidence="1 9">Peripheral membrane protein</topology>
    </subcellularLocation>
</comment>
<evidence type="ECO:0000313" key="16">
    <source>
        <dbReference type="Proteomes" id="UP000028924"/>
    </source>
</evidence>
<evidence type="ECO:0000256" key="3">
    <source>
        <dbReference type="ARBA" id="ARBA00020973"/>
    </source>
</evidence>
<dbReference type="Proteomes" id="UP000279271">
    <property type="component" value="Unassembled WGS sequence"/>
</dbReference>
<keyword evidence="7 9" id="KW-0472">Membrane</keyword>
<feature type="domain" description="Conserved Oligomeric Golgi complex subunit 6 C-terminal" evidence="12">
    <location>
        <begin position="177"/>
        <end position="685"/>
    </location>
</feature>
<dbReference type="GeneID" id="23617715"/>
<dbReference type="InterPro" id="IPR048368">
    <property type="entry name" value="COG6_N"/>
</dbReference>
<keyword evidence="5 9" id="KW-0653">Protein transport</keyword>
<dbReference type="Proteomes" id="UP000028924">
    <property type="component" value="Unassembled WGS sequence"/>
</dbReference>
<reference evidence="15" key="5">
    <citation type="submission" date="2018-11" db="EMBL/GenBank/DDBJ databases">
        <title>Characterization of plant carbon substrate utilization by Auxenochlorella protothecoides.</title>
        <authorList>
            <person name="Vogler B.W."/>
            <person name="Starkenburg S.R."/>
            <person name="Sudasinghe N."/>
            <person name="Schambach J.Y."/>
            <person name="Rollin J.A."/>
            <person name="Pattathil S."/>
            <person name="Barry A.N."/>
        </authorList>
    </citation>
    <scope>NUCLEOTIDE SEQUENCE [LARGE SCALE GENOMIC DNA]</scope>
    <source>
        <strain evidence="15">UTEX 25</strain>
    </source>
</reference>
<comment type="similarity">
    <text evidence="2 9">Belongs to the COG6 family.</text>
</comment>
<evidence type="ECO:0000256" key="4">
    <source>
        <dbReference type="ARBA" id="ARBA00022448"/>
    </source>
</evidence>
<dbReference type="KEGG" id="apro:F751_6324"/>
<dbReference type="PANTHER" id="PTHR21506:SF0">
    <property type="entry name" value="CONSERVED OLIGOMERIC GOLGI COMPLEX SUBUNIT 6"/>
    <property type="match status" value="1"/>
</dbReference>
<comment type="function">
    <text evidence="9">Required for normal Golgi function.</text>
</comment>
<reference evidence="15" key="4">
    <citation type="submission" date="2018-10" db="EMBL/GenBank/DDBJ databases">
        <authorList>
            <person name="Hovde B."/>
            <person name="Zhang X."/>
        </authorList>
    </citation>
    <scope>NUCLEOTIDE SEQUENCE [LARGE SCALE GENOMIC DNA]</scope>
    <source>
        <strain evidence="15">UTEX 25</strain>
    </source>
</reference>
<reference evidence="13" key="2">
    <citation type="submission" date="2015-08" db="EMBL/GenBank/DDBJ databases">
        <authorList>
            <person name="Babu N.S."/>
            <person name="Beckwith C.J."/>
            <person name="Beseler K.G."/>
            <person name="Brison A."/>
            <person name="Carone J.V."/>
            <person name="Caskin T.P."/>
            <person name="Diamond M."/>
            <person name="Durham M.E."/>
            <person name="Foxe J.M."/>
            <person name="Go M."/>
            <person name="Henderson B.A."/>
            <person name="Jones I.B."/>
            <person name="McGettigan J.A."/>
            <person name="Micheletti S.J."/>
            <person name="Nasrallah M.E."/>
            <person name="Ortiz D."/>
            <person name="Piller C.R."/>
            <person name="Privatt S.R."/>
            <person name="Schneider S.L."/>
            <person name="Sharp S."/>
            <person name="Smith T.C."/>
            <person name="Stanton J.D."/>
            <person name="Ullery H.E."/>
            <person name="Wilson R.J."/>
            <person name="Serrano M.G."/>
            <person name="Buck G."/>
            <person name="Lee V."/>
            <person name="Wang Y."/>
            <person name="Carvalho R."/>
            <person name="Voegtly L."/>
            <person name="Shi R."/>
            <person name="Duckworth R."/>
            <person name="Johnson A."/>
            <person name="Loviza R."/>
            <person name="Walstead R."/>
            <person name="Shah Z."/>
            <person name="Kiflezghi M."/>
            <person name="Wade K."/>
            <person name="Ball S.L."/>
            <person name="Bradley K.W."/>
            <person name="Asai D.J."/>
            <person name="Bowman C.A."/>
            <person name="Russell D.A."/>
            <person name="Pope W.H."/>
            <person name="Jacobs-Sera D."/>
            <person name="Hendrix R.W."/>
            <person name="Hatfull G.F."/>
        </authorList>
    </citation>
    <scope>NUCLEOTIDE SEQUENCE</scope>
</reference>
<dbReference type="EMBL" id="QOKY01000169">
    <property type="protein sequence ID" value="RMZ55169.1"/>
    <property type="molecule type" value="Genomic_DNA"/>
</dbReference>
<name>A0A087SSU9_AUXPR</name>
<reference evidence="14 16" key="1">
    <citation type="journal article" date="2014" name="BMC Genomics">
        <title>Oil accumulation mechanisms of the oleaginous microalga Chlorella protothecoides revealed through its genome, transcriptomes, and proteomes.</title>
        <authorList>
            <person name="Gao C."/>
            <person name="Wang Y."/>
            <person name="Shen Y."/>
            <person name="Yan D."/>
            <person name="He X."/>
            <person name="Dai J."/>
            <person name="Wu Q."/>
        </authorList>
    </citation>
    <scope>NUCLEOTIDE SEQUENCE [LARGE SCALE GENOMIC DNA]</scope>
    <source>
        <strain evidence="14 16">0710</strain>
    </source>
</reference>
<dbReference type="OrthoDB" id="272987at2759"/>